<protein>
    <recommendedName>
        <fullName evidence="3">Phage tail tube protein FII</fullName>
    </recommendedName>
</protein>
<evidence type="ECO:0008006" key="3">
    <source>
        <dbReference type="Google" id="ProtNLM"/>
    </source>
</evidence>
<accession>A0A4Y7RWY1</accession>
<reference evidence="1 2" key="1">
    <citation type="journal article" date="2018" name="Environ. Microbiol.">
        <title>Novel energy conservation strategies and behaviour of Pelotomaculum schinkii driving syntrophic propionate catabolism.</title>
        <authorList>
            <person name="Hidalgo-Ahumada C.A.P."/>
            <person name="Nobu M.K."/>
            <person name="Narihiro T."/>
            <person name="Tamaki H."/>
            <person name="Liu W.T."/>
            <person name="Kamagata Y."/>
            <person name="Stams A.J.M."/>
            <person name="Imachi H."/>
            <person name="Sousa D.Z."/>
        </authorList>
    </citation>
    <scope>NUCLEOTIDE SEQUENCE [LARGE SCALE GENOMIC DNA]</scope>
    <source>
        <strain evidence="1 2">MGP</strain>
    </source>
</reference>
<dbReference type="EMBL" id="QFFZ01000002">
    <property type="protein sequence ID" value="TEB13363.1"/>
    <property type="molecule type" value="Genomic_DNA"/>
</dbReference>
<name>A0A4Y7RWY1_9FIRM</name>
<evidence type="ECO:0000313" key="2">
    <source>
        <dbReference type="Proteomes" id="UP000297597"/>
    </source>
</evidence>
<sequence>MNQVPEKLINFRVYEGGADLIGIADVELPSIEALSETVKGAGIAGEVDSPVLGHFGSMSVKINWRTVTKPTVSLAQQKGHSLDLRGAIQVLNAGKGEYKVVPLKVVVRGIPKKTELGKMDVGAKTDSSNELEVVYIKVLLDGKKLLEIDKYNYICVINGEDYLADVRDALGI</sequence>
<dbReference type="AlphaFoldDB" id="A0A4Y7RWY1"/>
<organism evidence="1 2">
    <name type="scientific">Pelotomaculum propionicicum</name>
    <dbReference type="NCBI Taxonomy" id="258475"/>
    <lineage>
        <taxon>Bacteria</taxon>
        <taxon>Bacillati</taxon>
        <taxon>Bacillota</taxon>
        <taxon>Clostridia</taxon>
        <taxon>Eubacteriales</taxon>
        <taxon>Desulfotomaculaceae</taxon>
        <taxon>Pelotomaculum</taxon>
    </lineage>
</organism>
<gene>
    <name evidence="1" type="ORF">Pmgp_00257</name>
</gene>
<proteinExistence type="predicted"/>
<dbReference type="Pfam" id="PF04985">
    <property type="entry name" value="Phage_tube"/>
    <property type="match status" value="1"/>
</dbReference>
<evidence type="ECO:0000313" key="1">
    <source>
        <dbReference type="EMBL" id="TEB13363.1"/>
    </source>
</evidence>
<keyword evidence="2" id="KW-1185">Reference proteome</keyword>
<dbReference type="RefSeq" id="WP_134212157.1">
    <property type="nucleotide sequence ID" value="NZ_QFFZ01000002.1"/>
</dbReference>
<dbReference type="Proteomes" id="UP000297597">
    <property type="component" value="Unassembled WGS sequence"/>
</dbReference>
<dbReference type="InterPro" id="IPR006498">
    <property type="entry name" value="Tail_tube"/>
</dbReference>
<dbReference type="OrthoDB" id="9814992at2"/>
<comment type="caution">
    <text evidence="1">The sequence shown here is derived from an EMBL/GenBank/DDBJ whole genome shotgun (WGS) entry which is preliminary data.</text>
</comment>